<feature type="coiled-coil region" evidence="1">
    <location>
        <begin position="129"/>
        <end position="156"/>
    </location>
</feature>
<evidence type="ECO:0000256" key="2">
    <source>
        <dbReference type="SAM" id="MobiDB-lite"/>
    </source>
</evidence>
<keyword evidence="4" id="KW-1185">Reference proteome</keyword>
<dbReference type="EMBL" id="CM017325">
    <property type="protein sequence ID" value="KAE8055380.1"/>
    <property type="molecule type" value="Genomic_DNA"/>
</dbReference>
<dbReference type="Proteomes" id="UP000327013">
    <property type="component" value="Chromosome 5"/>
</dbReference>
<feature type="region of interest" description="Disordered" evidence="2">
    <location>
        <begin position="164"/>
        <end position="183"/>
    </location>
</feature>
<keyword evidence="1" id="KW-0175">Coiled coil</keyword>
<feature type="compositionally biased region" description="Basic and acidic residues" evidence="2">
    <location>
        <begin position="245"/>
        <end position="256"/>
    </location>
</feature>
<feature type="region of interest" description="Disordered" evidence="2">
    <location>
        <begin position="234"/>
        <end position="272"/>
    </location>
</feature>
<reference evidence="3 4" key="1">
    <citation type="submission" date="2019-06" db="EMBL/GenBank/DDBJ databases">
        <title>A chromosomal-level reference genome of Carpinus fangiana (Coryloideae, Betulaceae).</title>
        <authorList>
            <person name="Yang X."/>
            <person name="Wang Z."/>
            <person name="Zhang L."/>
            <person name="Hao G."/>
            <person name="Liu J."/>
            <person name="Yang Y."/>
        </authorList>
    </citation>
    <scope>NUCLEOTIDE SEQUENCE [LARGE SCALE GENOMIC DNA]</scope>
    <source>
        <strain evidence="3">Cfa_2016G</strain>
        <tissue evidence="3">Leaf</tissue>
    </source>
</reference>
<feature type="compositionally biased region" description="Basic and acidic residues" evidence="2">
    <location>
        <begin position="164"/>
        <end position="174"/>
    </location>
</feature>
<feature type="region of interest" description="Disordered" evidence="2">
    <location>
        <begin position="23"/>
        <end position="42"/>
    </location>
</feature>
<accession>A0A5N6R352</accession>
<evidence type="ECO:0000256" key="1">
    <source>
        <dbReference type="SAM" id="Coils"/>
    </source>
</evidence>
<sequence length="568" mass="63851">MMPPSSNIGDELKFQQRWEIRRRENEYDSSSEESKSSSSGQPVLKKLKLVSSFASDENDEAIDTERLLQKGKYVPGNGWGKAKFRKAKKMHIERRRNENLIDNGMERDSHEELDRKKKNTSAYDPAAALDDVKIFMESLLEELKDARENLFRWMREEMQKMVADDTASKAESRKGRYGRGKGQLQRQNYFEENVQVHQNNFEENVKVHQNNFKQTTQVQHDSNFKEKIKVQHRNNCEENIVQPQKDLKSGMRDRSSNHGSLKRSIDSNAAAGSNNHCQALEDQVEFGKTTGSLASRANEKGESRLVSSVMRNFQSGNSVQVQHQNNIVLGLRAQNCNDGSSERSVKGKRTAEFNNCSNVLEDRVGFLPSTEKAKGERLGLTTNPIFSSNSSTQVTSSMYLSLPTVLPQPCAENYRLETSSCNFVHPRTGANKRDVYSENENVMIDSSAYRGCFSEMQQEERLGNFALNQNSTLASRSVGTGLPPLNQSMDVGGFNIPSQLGLKNVPKENHKILGLTMNGGAIRFSGGNHALSEQYPANNFHRHSNYIADTGLGGFQISDLQESGLFPK</sequence>
<name>A0A5N6R352_9ROSI</name>
<proteinExistence type="predicted"/>
<gene>
    <name evidence="3" type="ORF">FH972_012221</name>
</gene>
<evidence type="ECO:0000313" key="3">
    <source>
        <dbReference type="EMBL" id="KAE8055380.1"/>
    </source>
</evidence>
<organism evidence="3 4">
    <name type="scientific">Carpinus fangiana</name>
    <dbReference type="NCBI Taxonomy" id="176857"/>
    <lineage>
        <taxon>Eukaryota</taxon>
        <taxon>Viridiplantae</taxon>
        <taxon>Streptophyta</taxon>
        <taxon>Embryophyta</taxon>
        <taxon>Tracheophyta</taxon>
        <taxon>Spermatophyta</taxon>
        <taxon>Magnoliopsida</taxon>
        <taxon>eudicotyledons</taxon>
        <taxon>Gunneridae</taxon>
        <taxon>Pentapetalae</taxon>
        <taxon>rosids</taxon>
        <taxon>fabids</taxon>
        <taxon>Fagales</taxon>
        <taxon>Betulaceae</taxon>
        <taxon>Carpinus</taxon>
    </lineage>
</organism>
<protein>
    <submittedName>
        <fullName evidence="3">Uncharacterized protein</fullName>
    </submittedName>
</protein>
<dbReference type="AlphaFoldDB" id="A0A5N6R352"/>
<evidence type="ECO:0000313" key="4">
    <source>
        <dbReference type="Proteomes" id="UP000327013"/>
    </source>
</evidence>
<dbReference type="OrthoDB" id="1920267at2759"/>